<name>A0A3N0C7A3_9MICC</name>
<proteinExistence type="predicted"/>
<gene>
    <name evidence="1" type="ORF">D7003_02985</name>
</gene>
<sequence length="337" mass="37838">MQDIQKAFHDLLEVTMHLSHMAGLPGGTRSSWTPIRGPNHLLILGGRYGSEDDETQLSYTEMEFDYAVKQGKPVMSFVHGAPDSIPVGNTDKDSKKAAKLEAFRDKVQKRMVKPWTAADQLPGYVAQALMKTRKSHPAVGWVRGDLAMTPETRAEMAELRARIAELEAAQTPAIGPIYADLAGGEDRVEYEFRLRYRSTEGNHQATEYAATVTWDQIFTALGPKLLHETTEGDMNSTLRVALVKFAENKLTPESVPDDFESLQHIELNNTGLTDKARIQLMALGLIERGTQKRTISDKGRYWKLTQLGEDRLMQMKAVRKQDKTSDFPVPREKARIL</sequence>
<comment type="caution">
    <text evidence="1">The sequence shown here is derived from an EMBL/GenBank/DDBJ whole genome shotgun (WGS) entry which is preliminary data.</text>
</comment>
<dbReference type="Proteomes" id="UP000273807">
    <property type="component" value="Unassembled WGS sequence"/>
</dbReference>
<accession>A0A3N0C7A3</accession>
<evidence type="ECO:0000313" key="1">
    <source>
        <dbReference type="EMBL" id="RNL59089.1"/>
    </source>
</evidence>
<dbReference type="AlphaFoldDB" id="A0A3N0C7A3"/>
<keyword evidence="2" id="KW-1185">Reference proteome</keyword>
<dbReference type="EMBL" id="RBED01000046">
    <property type="protein sequence ID" value="RNL59089.1"/>
    <property type="molecule type" value="Genomic_DNA"/>
</dbReference>
<dbReference type="OrthoDB" id="72299at2"/>
<protein>
    <submittedName>
        <fullName evidence="1">DUF4062 domain-containing protein</fullName>
    </submittedName>
</protein>
<organism evidence="1 2">
    <name type="scientific">Arthrobacter oryzae</name>
    <dbReference type="NCBI Taxonomy" id="409290"/>
    <lineage>
        <taxon>Bacteria</taxon>
        <taxon>Bacillati</taxon>
        <taxon>Actinomycetota</taxon>
        <taxon>Actinomycetes</taxon>
        <taxon>Micrococcales</taxon>
        <taxon>Micrococcaceae</taxon>
        <taxon>Arthrobacter</taxon>
    </lineage>
</organism>
<evidence type="ECO:0000313" key="2">
    <source>
        <dbReference type="Proteomes" id="UP000273807"/>
    </source>
</evidence>
<reference evidence="1 2" key="1">
    <citation type="submission" date="2018-10" db="EMBL/GenBank/DDBJ databases">
        <title>Genome sequencing of Arthrobacter oryzae TNB02.</title>
        <authorList>
            <person name="Cho Y.-J."/>
            <person name="Cho A."/>
            <person name="Kim O.-S."/>
        </authorList>
    </citation>
    <scope>NUCLEOTIDE SEQUENCE [LARGE SCALE GENOMIC DNA]</scope>
    <source>
        <strain evidence="1 2">TNB02</strain>
    </source>
</reference>